<evidence type="ECO:0000256" key="8">
    <source>
        <dbReference type="ARBA" id="ARBA00023012"/>
    </source>
</evidence>
<organism evidence="13 14">
    <name type="scientific">Actinomadura nitritigenes</name>
    <dbReference type="NCBI Taxonomy" id="134602"/>
    <lineage>
        <taxon>Bacteria</taxon>
        <taxon>Bacillati</taxon>
        <taxon>Actinomycetota</taxon>
        <taxon>Actinomycetes</taxon>
        <taxon>Streptosporangiales</taxon>
        <taxon>Thermomonosporaceae</taxon>
        <taxon>Actinomadura</taxon>
    </lineage>
</organism>
<evidence type="ECO:0000256" key="7">
    <source>
        <dbReference type="ARBA" id="ARBA00022840"/>
    </source>
</evidence>
<dbReference type="InterPro" id="IPR011712">
    <property type="entry name" value="Sig_transdc_His_kin_sub3_dim/P"/>
</dbReference>
<keyword evidence="10" id="KW-0472">Membrane</keyword>
<dbReference type="EC" id="2.7.13.3" evidence="2"/>
<feature type="transmembrane region" description="Helical" evidence="10">
    <location>
        <begin position="154"/>
        <end position="172"/>
    </location>
</feature>
<keyword evidence="10" id="KW-1133">Transmembrane helix</keyword>
<evidence type="ECO:0000256" key="5">
    <source>
        <dbReference type="ARBA" id="ARBA00022741"/>
    </source>
</evidence>
<evidence type="ECO:0000313" key="13">
    <source>
        <dbReference type="EMBL" id="MBO2440895.1"/>
    </source>
</evidence>
<feature type="region of interest" description="Disordered" evidence="9">
    <location>
        <begin position="1"/>
        <end position="35"/>
    </location>
</feature>
<feature type="transmembrane region" description="Helical" evidence="10">
    <location>
        <begin position="494"/>
        <end position="518"/>
    </location>
</feature>
<dbReference type="InterPro" id="IPR036890">
    <property type="entry name" value="HATPase_C_sf"/>
</dbReference>
<dbReference type="SUPFAM" id="SSF55874">
    <property type="entry name" value="ATPase domain of HSP90 chaperone/DNA topoisomerase II/histidine kinase"/>
    <property type="match status" value="1"/>
</dbReference>
<accession>A0ABS3R3Q4</accession>
<feature type="domain" description="Signal transduction histidine kinase subgroup 3 dimerisation and phosphoacceptor" evidence="12">
    <location>
        <begin position="232"/>
        <end position="296"/>
    </location>
</feature>
<gene>
    <name evidence="13" type="ORF">J4557_25540</name>
</gene>
<dbReference type="InterPro" id="IPR003594">
    <property type="entry name" value="HATPase_dom"/>
</dbReference>
<reference evidence="13 14" key="1">
    <citation type="submission" date="2021-03" db="EMBL/GenBank/DDBJ databases">
        <authorList>
            <person name="Kanchanasin P."/>
            <person name="Saeng-In P."/>
            <person name="Phongsopitanun W."/>
            <person name="Yuki M."/>
            <person name="Kudo T."/>
            <person name="Ohkuma M."/>
            <person name="Tanasupawat S."/>
        </authorList>
    </citation>
    <scope>NUCLEOTIDE SEQUENCE [LARGE SCALE GENOMIC DNA]</scope>
    <source>
        <strain evidence="13 14">L46</strain>
    </source>
</reference>
<dbReference type="Pfam" id="PF02518">
    <property type="entry name" value="HATPase_c"/>
    <property type="match status" value="1"/>
</dbReference>
<comment type="catalytic activity">
    <reaction evidence="1">
        <text>ATP + protein L-histidine = ADP + protein N-phospho-L-histidine.</text>
        <dbReference type="EC" id="2.7.13.3"/>
    </reaction>
</comment>
<comment type="caution">
    <text evidence="13">The sequence shown here is derived from an EMBL/GenBank/DDBJ whole genome shotgun (WGS) entry which is preliminary data.</text>
</comment>
<feature type="transmembrane region" description="Helical" evidence="10">
    <location>
        <begin position="95"/>
        <end position="112"/>
    </location>
</feature>
<feature type="region of interest" description="Disordered" evidence="9">
    <location>
        <begin position="454"/>
        <end position="484"/>
    </location>
</feature>
<evidence type="ECO:0000313" key="14">
    <source>
        <dbReference type="Proteomes" id="UP000666915"/>
    </source>
</evidence>
<dbReference type="PANTHER" id="PTHR24421">
    <property type="entry name" value="NITRATE/NITRITE SENSOR PROTEIN NARX-RELATED"/>
    <property type="match status" value="1"/>
</dbReference>
<evidence type="ECO:0000256" key="2">
    <source>
        <dbReference type="ARBA" id="ARBA00012438"/>
    </source>
</evidence>
<feature type="domain" description="Histidine kinase/HSP90-like ATPase" evidence="11">
    <location>
        <begin position="357"/>
        <end position="462"/>
    </location>
</feature>
<evidence type="ECO:0000256" key="6">
    <source>
        <dbReference type="ARBA" id="ARBA00022777"/>
    </source>
</evidence>
<keyword evidence="14" id="KW-1185">Reference proteome</keyword>
<dbReference type="CDD" id="cd16917">
    <property type="entry name" value="HATPase_UhpB-NarQ-NarX-like"/>
    <property type="match status" value="1"/>
</dbReference>
<dbReference type="Gene3D" id="1.20.5.1930">
    <property type="match status" value="1"/>
</dbReference>
<keyword evidence="7" id="KW-0067">ATP-binding</keyword>
<evidence type="ECO:0000256" key="3">
    <source>
        <dbReference type="ARBA" id="ARBA00022553"/>
    </source>
</evidence>
<dbReference type="EMBL" id="JAGEOK010000016">
    <property type="protein sequence ID" value="MBO2440895.1"/>
    <property type="molecule type" value="Genomic_DNA"/>
</dbReference>
<evidence type="ECO:0000256" key="10">
    <source>
        <dbReference type="SAM" id="Phobius"/>
    </source>
</evidence>
<protein>
    <recommendedName>
        <fullName evidence="2">histidine kinase</fullName>
        <ecNumber evidence="2">2.7.13.3</ecNumber>
    </recommendedName>
</protein>
<keyword evidence="4" id="KW-0808">Transferase</keyword>
<evidence type="ECO:0000256" key="1">
    <source>
        <dbReference type="ARBA" id="ARBA00000085"/>
    </source>
</evidence>
<keyword evidence="10" id="KW-0812">Transmembrane</keyword>
<feature type="compositionally biased region" description="Pro residues" evidence="9">
    <location>
        <begin position="461"/>
        <end position="470"/>
    </location>
</feature>
<keyword evidence="6 13" id="KW-0418">Kinase</keyword>
<evidence type="ECO:0000259" key="12">
    <source>
        <dbReference type="Pfam" id="PF07730"/>
    </source>
</evidence>
<dbReference type="Pfam" id="PF07730">
    <property type="entry name" value="HisKA_3"/>
    <property type="match status" value="1"/>
</dbReference>
<dbReference type="PANTHER" id="PTHR24421:SF10">
    <property type="entry name" value="NITRATE_NITRITE SENSOR PROTEIN NARQ"/>
    <property type="match status" value="1"/>
</dbReference>
<dbReference type="Proteomes" id="UP000666915">
    <property type="component" value="Unassembled WGS sequence"/>
</dbReference>
<keyword evidence="5" id="KW-0547">Nucleotide-binding</keyword>
<feature type="transmembrane region" description="Helical" evidence="10">
    <location>
        <begin position="70"/>
        <end position="88"/>
    </location>
</feature>
<dbReference type="InterPro" id="IPR050482">
    <property type="entry name" value="Sensor_HK_TwoCompSys"/>
</dbReference>
<proteinExistence type="predicted"/>
<name>A0ABS3R3Q4_9ACTN</name>
<evidence type="ECO:0000256" key="4">
    <source>
        <dbReference type="ARBA" id="ARBA00022679"/>
    </source>
</evidence>
<dbReference type="Gene3D" id="3.30.565.10">
    <property type="entry name" value="Histidine kinase-like ATPase, C-terminal domain"/>
    <property type="match status" value="1"/>
</dbReference>
<feature type="compositionally biased region" description="Low complexity" evidence="9">
    <location>
        <begin position="15"/>
        <end position="35"/>
    </location>
</feature>
<evidence type="ECO:0000259" key="11">
    <source>
        <dbReference type="Pfam" id="PF02518"/>
    </source>
</evidence>
<sequence length="611" mass="64369">MNDPATTVPRRPGERATATPAPAAARAPAHPTGTRATRVSHAAVAALRAARAEARAALHRPRRSLLVKDIALWAVLALPAAFDLVSPLDPAAPSWWLRIAALGVLAAAVAISRTRPTAALLTAIALIPVHGNFVFAMPVMSYLTGLRTPRARPVLWGFTTVFAAGTLINIARGIDVTTWFPLTLWLVLLGVLPWLVGRYWQQYQELLHAGWERADRLEREQRITAERERLRERARIAQDMHDSLGHELALIAVRAGALQVAPGLEDRHRAAAAELRAGAADATEHLREIIGILRDDTARRAAAGETTTGAAPDAAARPVHESVHDLVERARASGVPVRLDTAAGPAPGPLPPMIALAAHRIVQEAITNAAKHAPGAAITVTLTRRASATGGADPAEPAEPAEPAITVTVANDAPPGGPALLPPGGGHGLTGLTERARLAGGTLHAAPATGGGFTVRAVLPETPPPGPRPLDAPDGPSESARHLERERRQVRRGLITAIAVPAALIAALGAVMLGYYTYATLNSVLPPADYAALRVGDTRDHVERLLPPVQATEAGTVRARVPEPPGARCRYYRPTADLLGTGHLYRLCFSGGRLTAKDTYSTADPATKGPE</sequence>
<dbReference type="GO" id="GO:0016301">
    <property type="term" value="F:kinase activity"/>
    <property type="evidence" value="ECO:0007669"/>
    <property type="project" value="UniProtKB-KW"/>
</dbReference>
<keyword evidence="3" id="KW-0597">Phosphoprotein</keyword>
<feature type="transmembrane region" description="Helical" evidence="10">
    <location>
        <begin position="118"/>
        <end position="142"/>
    </location>
</feature>
<dbReference type="RefSeq" id="WP_208269255.1">
    <property type="nucleotide sequence ID" value="NZ_BAAAGM010000038.1"/>
</dbReference>
<keyword evidence="8" id="KW-0902">Two-component regulatory system</keyword>
<evidence type="ECO:0000256" key="9">
    <source>
        <dbReference type="SAM" id="MobiDB-lite"/>
    </source>
</evidence>
<feature type="transmembrane region" description="Helical" evidence="10">
    <location>
        <begin position="178"/>
        <end position="196"/>
    </location>
</feature>